<keyword evidence="2" id="KW-1185">Reference proteome</keyword>
<sequence>MISMNKYILICTAGFILAGCSTPPHLSADAPAGSQWFQAGYQDASTGKIVKDNNTLAEWYGNPQINREEYLQGYSAGQKALCQPAALLAWGKQGKNFPASCDGVDNAERLRDQWQQKVDPEGQ</sequence>
<dbReference type="AlphaFoldDB" id="A0A4R3Z103"/>
<dbReference type="PROSITE" id="PS51257">
    <property type="entry name" value="PROKAR_LIPOPROTEIN"/>
    <property type="match status" value="1"/>
</dbReference>
<organism evidence="1 2">
    <name type="scientific">Biostraticola tofi</name>
    <dbReference type="NCBI Taxonomy" id="466109"/>
    <lineage>
        <taxon>Bacteria</taxon>
        <taxon>Pseudomonadati</taxon>
        <taxon>Pseudomonadota</taxon>
        <taxon>Gammaproteobacteria</taxon>
        <taxon>Enterobacterales</taxon>
        <taxon>Bruguierivoracaceae</taxon>
        <taxon>Biostraticola</taxon>
    </lineage>
</organism>
<accession>A0A4R3Z103</accession>
<comment type="caution">
    <text evidence="1">The sequence shown here is derived from an EMBL/GenBank/DDBJ whole genome shotgun (WGS) entry which is preliminary data.</text>
</comment>
<dbReference type="Pfam" id="PF10973">
    <property type="entry name" value="DUF2799"/>
    <property type="match status" value="1"/>
</dbReference>
<dbReference type="Proteomes" id="UP000295719">
    <property type="component" value="Unassembled WGS sequence"/>
</dbReference>
<reference evidence="1 2" key="1">
    <citation type="submission" date="2019-03" db="EMBL/GenBank/DDBJ databases">
        <title>Genomic Encyclopedia of Type Strains, Phase IV (KMG-IV): sequencing the most valuable type-strain genomes for metagenomic binning, comparative biology and taxonomic classification.</title>
        <authorList>
            <person name="Goeker M."/>
        </authorList>
    </citation>
    <scope>NUCLEOTIDE SEQUENCE [LARGE SCALE GENOMIC DNA]</scope>
    <source>
        <strain evidence="1 2">DSM 19580</strain>
    </source>
</reference>
<evidence type="ECO:0000313" key="2">
    <source>
        <dbReference type="Proteomes" id="UP000295719"/>
    </source>
</evidence>
<dbReference type="InterPro" id="IPR021242">
    <property type="entry name" value="DUF2799"/>
</dbReference>
<dbReference type="NCBIfam" id="NF008518">
    <property type="entry name" value="PRK11443.1"/>
    <property type="match status" value="1"/>
</dbReference>
<dbReference type="EMBL" id="SMCR01000002">
    <property type="protein sequence ID" value="TCV99300.1"/>
    <property type="molecule type" value="Genomic_DNA"/>
</dbReference>
<protein>
    <submittedName>
        <fullName evidence="1">Uncharacterized protein DUF2799</fullName>
    </submittedName>
</protein>
<gene>
    <name evidence="1" type="ORF">EDC52_102647</name>
</gene>
<name>A0A4R3Z103_9GAMM</name>
<evidence type="ECO:0000313" key="1">
    <source>
        <dbReference type="EMBL" id="TCV99300.1"/>
    </source>
</evidence>
<proteinExistence type="predicted"/>